<keyword evidence="5" id="KW-0378">Hydrolase</keyword>
<comment type="subcellular location">
    <subcellularLocation>
        <location evidence="1">Cell membrane</location>
        <topology evidence="1">Multi-pass membrane protein</topology>
    </subcellularLocation>
</comment>
<keyword evidence="4 8" id="KW-0812">Transmembrane</keyword>
<keyword evidence="7 8" id="KW-0472">Membrane</keyword>
<reference evidence="9 10" key="1">
    <citation type="submission" date="2013-11" db="EMBL/GenBank/DDBJ databases">
        <title>Comparative genomics of Ignicoccus.</title>
        <authorList>
            <person name="Podar M."/>
        </authorList>
    </citation>
    <scope>NUCLEOTIDE SEQUENCE [LARGE SCALE GENOMIC DNA]</scope>
    <source>
        <strain evidence="9 10">DSM 13165</strain>
    </source>
</reference>
<dbReference type="EMBL" id="CP006867">
    <property type="protein sequence ID" value="ALU12832.1"/>
    <property type="molecule type" value="Genomic_DNA"/>
</dbReference>
<evidence type="ECO:0000256" key="4">
    <source>
        <dbReference type="ARBA" id="ARBA00022692"/>
    </source>
</evidence>
<dbReference type="InterPro" id="IPR026392">
    <property type="entry name" value="Exo/Archaeosortase_dom"/>
</dbReference>
<feature type="transmembrane region" description="Helical" evidence="8">
    <location>
        <begin position="191"/>
        <end position="211"/>
    </location>
</feature>
<feature type="transmembrane region" description="Helical" evidence="8">
    <location>
        <begin position="126"/>
        <end position="150"/>
    </location>
</feature>
<dbReference type="GO" id="GO:0008233">
    <property type="term" value="F:peptidase activity"/>
    <property type="evidence" value="ECO:0007669"/>
    <property type="project" value="UniProtKB-KW"/>
</dbReference>
<name>A0A0U3FTM3_9CREN</name>
<dbReference type="RefSeq" id="WP_075050535.1">
    <property type="nucleotide sequence ID" value="NZ_CP006867.1"/>
</dbReference>
<evidence type="ECO:0000256" key="6">
    <source>
        <dbReference type="ARBA" id="ARBA00022989"/>
    </source>
</evidence>
<evidence type="ECO:0000313" key="9">
    <source>
        <dbReference type="EMBL" id="ALU12832.1"/>
    </source>
</evidence>
<evidence type="ECO:0000256" key="3">
    <source>
        <dbReference type="ARBA" id="ARBA00022670"/>
    </source>
</evidence>
<dbReference type="GO" id="GO:0005886">
    <property type="term" value="C:plasma membrane"/>
    <property type="evidence" value="ECO:0007669"/>
    <property type="project" value="UniProtKB-SubCell"/>
</dbReference>
<feature type="transmembrane region" description="Helical" evidence="8">
    <location>
        <begin position="157"/>
        <end position="179"/>
    </location>
</feature>
<feature type="transmembrane region" description="Helical" evidence="8">
    <location>
        <begin position="37"/>
        <end position="54"/>
    </location>
</feature>
<accession>A0A0U3FTM3</accession>
<dbReference type="GO" id="GO:0006508">
    <property type="term" value="P:proteolysis"/>
    <property type="evidence" value="ECO:0007669"/>
    <property type="project" value="UniProtKB-KW"/>
</dbReference>
<feature type="transmembrane region" description="Helical" evidence="8">
    <location>
        <begin position="61"/>
        <end position="78"/>
    </location>
</feature>
<dbReference type="AlphaFoldDB" id="A0A0U3FTM3"/>
<sequence length="239" mass="26687">MKVADKAGLLRALSTISLLAITTHALIIHTLGGELEYWEVILIELLWIPILLSSNSKCKRGLLVLFMAFSGYFLPRLLNLVPWSYLEPLFKPDIFFNDAIFQIIGIKAKMVFTNYGPFIRVENIGLVGYLVGCSSLRAIPMLLAMLVPLTTSISRKLLAAITSILLVYPLNALRVALIIKASEIFSLDLMTSHILLSPLLSIITISLIMWIEDIIVKGELINEIENGFDCLLSFLNLRL</sequence>
<keyword evidence="3" id="KW-0645">Protease</keyword>
<dbReference type="Proteomes" id="UP000060778">
    <property type="component" value="Chromosome"/>
</dbReference>
<dbReference type="KEGG" id="iis:EYM_07915"/>
<keyword evidence="2" id="KW-1003">Cell membrane</keyword>
<dbReference type="GeneID" id="30680955"/>
<protein>
    <recommendedName>
        <fullName evidence="11">Exosortase</fullName>
    </recommendedName>
</protein>
<dbReference type="NCBIfam" id="TIGR04178">
    <property type="entry name" value="exo_archaeo"/>
    <property type="match status" value="1"/>
</dbReference>
<gene>
    <name evidence="9" type="ORF">EYM_07915</name>
</gene>
<evidence type="ECO:0000256" key="8">
    <source>
        <dbReference type="SAM" id="Phobius"/>
    </source>
</evidence>
<evidence type="ECO:0000256" key="1">
    <source>
        <dbReference type="ARBA" id="ARBA00004651"/>
    </source>
</evidence>
<evidence type="ECO:0000256" key="7">
    <source>
        <dbReference type="ARBA" id="ARBA00023136"/>
    </source>
</evidence>
<evidence type="ECO:0000256" key="5">
    <source>
        <dbReference type="ARBA" id="ARBA00022801"/>
    </source>
</evidence>
<evidence type="ECO:0000256" key="2">
    <source>
        <dbReference type="ARBA" id="ARBA00022475"/>
    </source>
</evidence>
<evidence type="ECO:0000313" key="10">
    <source>
        <dbReference type="Proteomes" id="UP000060778"/>
    </source>
</evidence>
<organism evidence="9 10">
    <name type="scientific">Ignicoccus islandicus DSM 13165</name>
    <dbReference type="NCBI Taxonomy" id="940295"/>
    <lineage>
        <taxon>Archaea</taxon>
        <taxon>Thermoproteota</taxon>
        <taxon>Thermoprotei</taxon>
        <taxon>Desulfurococcales</taxon>
        <taxon>Desulfurococcaceae</taxon>
        <taxon>Ignicoccus</taxon>
    </lineage>
</organism>
<feature type="transmembrane region" description="Helical" evidence="8">
    <location>
        <begin position="12"/>
        <end position="31"/>
    </location>
</feature>
<evidence type="ECO:0008006" key="11">
    <source>
        <dbReference type="Google" id="ProtNLM"/>
    </source>
</evidence>
<keyword evidence="6 8" id="KW-1133">Transmembrane helix</keyword>
<keyword evidence="10" id="KW-1185">Reference proteome</keyword>
<proteinExistence type="predicted"/>